<evidence type="ECO:0000256" key="2">
    <source>
        <dbReference type="ARBA" id="ARBA00022692"/>
    </source>
</evidence>
<dbReference type="GO" id="GO:0055085">
    <property type="term" value="P:transmembrane transport"/>
    <property type="evidence" value="ECO:0007669"/>
    <property type="project" value="InterPro"/>
</dbReference>
<accession>A0A543FFA1</accession>
<feature type="transmembrane region" description="Helical" evidence="5">
    <location>
        <begin position="347"/>
        <end position="377"/>
    </location>
</feature>
<evidence type="ECO:0000256" key="4">
    <source>
        <dbReference type="ARBA" id="ARBA00023136"/>
    </source>
</evidence>
<feature type="chain" id="PRO_5021765673" evidence="6">
    <location>
        <begin position="22"/>
        <end position="524"/>
    </location>
</feature>
<evidence type="ECO:0000313" key="8">
    <source>
        <dbReference type="EMBL" id="TQM32530.1"/>
    </source>
</evidence>
<keyword evidence="4 5" id="KW-0472">Membrane</keyword>
<dbReference type="AlphaFoldDB" id="A0A543FFA1"/>
<protein>
    <submittedName>
        <fullName evidence="8">SulP family sulfate permease</fullName>
    </submittedName>
</protein>
<evidence type="ECO:0000256" key="1">
    <source>
        <dbReference type="ARBA" id="ARBA00004141"/>
    </source>
</evidence>
<gene>
    <name evidence="8" type="ORF">FB390_4214</name>
</gene>
<dbReference type="Pfam" id="PF01740">
    <property type="entry name" value="STAS"/>
    <property type="match status" value="1"/>
</dbReference>
<keyword evidence="3 5" id="KW-1133">Transmembrane helix</keyword>
<feature type="transmembrane region" description="Helical" evidence="5">
    <location>
        <begin position="144"/>
        <end position="162"/>
    </location>
</feature>
<feature type="domain" description="STAS" evidence="7">
    <location>
        <begin position="402"/>
        <end position="512"/>
    </location>
</feature>
<dbReference type="Proteomes" id="UP000316331">
    <property type="component" value="Unassembled WGS sequence"/>
</dbReference>
<proteinExistence type="predicted"/>
<evidence type="ECO:0000313" key="9">
    <source>
        <dbReference type="Proteomes" id="UP000316331"/>
    </source>
</evidence>
<keyword evidence="6" id="KW-0732">Signal</keyword>
<dbReference type="SUPFAM" id="SSF52091">
    <property type="entry name" value="SpoIIaa-like"/>
    <property type="match status" value="1"/>
</dbReference>
<dbReference type="Pfam" id="PF00916">
    <property type="entry name" value="Sulfate_transp"/>
    <property type="match status" value="1"/>
</dbReference>
<dbReference type="InterPro" id="IPR011547">
    <property type="entry name" value="SLC26A/SulP_dom"/>
</dbReference>
<keyword evidence="9" id="KW-1185">Reference proteome</keyword>
<organism evidence="8 9">
    <name type="scientific">Nocardia bhagyanarayanae</name>
    <dbReference type="NCBI Taxonomy" id="1215925"/>
    <lineage>
        <taxon>Bacteria</taxon>
        <taxon>Bacillati</taxon>
        <taxon>Actinomycetota</taxon>
        <taxon>Actinomycetes</taxon>
        <taxon>Mycobacteriales</taxon>
        <taxon>Nocardiaceae</taxon>
        <taxon>Nocardia</taxon>
    </lineage>
</organism>
<comment type="subcellular location">
    <subcellularLocation>
        <location evidence="1">Membrane</location>
        <topology evidence="1">Multi-pass membrane protein</topology>
    </subcellularLocation>
</comment>
<name>A0A543FFA1_9NOCA</name>
<dbReference type="InterPro" id="IPR001902">
    <property type="entry name" value="SLC26A/SulP_fam"/>
</dbReference>
<feature type="transmembrane region" description="Helical" evidence="5">
    <location>
        <begin position="68"/>
        <end position="90"/>
    </location>
</feature>
<dbReference type="InterPro" id="IPR002645">
    <property type="entry name" value="STAS_dom"/>
</dbReference>
<dbReference type="GO" id="GO:0016020">
    <property type="term" value="C:membrane"/>
    <property type="evidence" value="ECO:0007669"/>
    <property type="project" value="UniProtKB-SubCell"/>
</dbReference>
<sequence length="524" mass="53376">MVALVALPLALGFGISSGLGAAAGLATAVVAGAVAAVFGGSRFQVSGPTGAMTVVLVPIFHQHGGGGVLAVGLLAGLVLVVLAVAGVGRAVRYMPAPVIEGFTAGIAVVIALQQFPSALGIAHADGEKVWQMASDAVRQYITHPHHVTLATALLVAAVVLAGGRYLPKLPVALIAVAAATVAARVWGLELTPIGEIPSGLAAPTLGFVHFDQMGSLIGPALAVAALAALESLLSATAADSMAVGARHNPDRELFGQGLANIAAPMFGGVPATGAIARTAVNVRSGARTRLAALTHAVVLAAIIYTAAGVVADIPLAALAGVLLATTVRMVETASLSAIARASKGDAAIMAVTFGVTVVMDLVAAVAIGVGIAVVLALRAVAKEARLQQIPLDTPAEDVTHLAEEHRLLHDHIVAYRIDGPLFFAAAHRFLLELAEVSDVRVVILRMSHITALDTTGALVLKDAIGKLDHHHITVLMSGLRDDHHRRLAAIGALPPGGDSQIFEHTPDAIAYARTHLLNPAKQSR</sequence>
<dbReference type="Gene3D" id="3.30.750.24">
    <property type="entry name" value="STAS domain"/>
    <property type="match status" value="1"/>
</dbReference>
<feature type="signal peptide" evidence="6">
    <location>
        <begin position="1"/>
        <end position="21"/>
    </location>
</feature>
<evidence type="ECO:0000259" key="7">
    <source>
        <dbReference type="PROSITE" id="PS50801"/>
    </source>
</evidence>
<evidence type="ECO:0000256" key="5">
    <source>
        <dbReference type="SAM" id="Phobius"/>
    </source>
</evidence>
<keyword evidence="2 5" id="KW-0812">Transmembrane</keyword>
<feature type="transmembrane region" description="Helical" evidence="5">
    <location>
        <begin position="297"/>
        <end position="327"/>
    </location>
</feature>
<evidence type="ECO:0000256" key="6">
    <source>
        <dbReference type="SAM" id="SignalP"/>
    </source>
</evidence>
<feature type="transmembrane region" description="Helical" evidence="5">
    <location>
        <begin position="169"/>
        <end position="187"/>
    </location>
</feature>
<dbReference type="InterPro" id="IPR036513">
    <property type="entry name" value="STAS_dom_sf"/>
</dbReference>
<feature type="transmembrane region" description="Helical" evidence="5">
    <location>
        <begin position="216"/>
        <end position="238"/>
    </location>
</feature>
<reference evidence="8 9" key="1">
    <citation type="submission" date="2019-06" db="EMBL/GenBank/DDBJ databases">
        <title>Sequencing the genomes of 1000 actinobacteria strains.</title>
        <authorList>
            <person name="Klenk H.-P."/>
        </authorList>
    </citation>
    <scope>NUCLEOTIDE SEQUENCE [LARGE SCALE GENOMIC DNA]</scope>
    <source>
        <strain evidence="8 9">DSM 103495</strain>
    </source>
</reference>
<comment type="caution">
    <text evidence="8">The sequence shown here is derived from an EMBL/GenBank/DDBJ whole genome shotgun (WGS) entry which is preliminary data.</text>
</comment>
<dbReference type="EMBL" id="VFPG01000001">
    <property type="protein sequence ID" value="TQM32530.1"/>
    <property type="molecule type" value="Genomic_DNA"/>
</dbReference>
<evidence type="ECO:0000256" key="3">
    <source>
        <dbReference type="ARBA" id="ARBA00022989"/>
    </source>
</evidence>
<dbReference type="CDD" id="cd07042">
    <property type="entry name" value="STAS_SulP_like_sulfate_transporter"/>
    <property type="match status" value="1"/>
</dbReference>
<dbReference type="PROSITE" id="PS50801">
    <property type="entry name" value="STAS"/>
    <property type="match status" value="1"/>
</dbReference>
<feature type="transmembrane region" description="Helical" evidence="5">
    <location>
        <begin position="102"/>
        <end position="124"/>
    </location>
</feature>
<dbReference type="PANTHER" id="PTHR11814">
    <property type="entry name" value="SULFATE TRANSPORTER"/>
    <property type="match status" value="1"/>
</dbReference>